<dbReference type="Proteomes" id="UP000038040">
    <property type="component" value="Unplaced"/>
</dbReference>
<reference evidence="5" key="1">
    <citation type="submission" date="2017-02" db="UniProtKB">
        <authorList>
            <consortium name="WormBaseParasite"/>
        </authorList>
    </citation>
    <scope>IDENTIFICATION</scope>
</reference>
<gene>
    <name evidence="2" type="ORF">DME_LOCUS9835</name>
</gene>
<dbReference type="InterPro" id="IPR004951">
    <property type="entry name" value="DUF268_CAE_spp"/>
</dbReference>
<evidence type="ECO:0000313" key="3">
    <source>
        <dbReference type="Proteomes" id="UP000038040"/>
    </source>
</evidence>
<name>A0A0N4UHR2_DRAME</name>
<accession>A0A0N4UHR2</accession>
<reference evidence="2 4" key="2">
    <citation type="submission" date="2018-11" db="EMBL/GenBank/DDBJ databases">
        <authorList>
            <consortium name="Pathogen Informatics"/>
        </authorList>
    </citation>
    <scope>NUCLEOTIDE SEQUENCE [LARGE SCALE GENOMIC DNA]</scope>
</reference>
<feature type="transmembrane region" description="Helical" evidence="1">
    <location>
        <begin position="178"/>
        <end position="197"/>
    </location>
</feature>
<proteinExistence type="predicted"/>
<sequence>MIYSVNGLMKISFDFFTEAVHVATKIFSVQGKIGLVIGSISPWVEIMCLRNGAKKVIFIIIDNLIVTFDNAQSIFFIYSQLEAFDFAVIFSSVEHSGLGRFGDPLDPIGDIREIRKIHCLLKNDGLLFLGIPIGNDQIYFNAHRIYGRVRLAMLLEAIFICATESTNMIEFVSRNAKFDFLFALVNFINNFIYYIIFASLRDISLRDIFNIINIIIYYYY</sequence>
<dbReference type="AlphaFoldDB" id="A0A0N4UHR2"/>
<dbReference type="EMBL" id="UYYG01001193">
    <property type="protein sequence ID" value="VDN59862.1"/>
    <property type="molecule type" value="Genomic_DNA"/>
</dbReference>
<dbReference type="Proteomes" id="UP000274756">
    <property type="component" value="Unassembled WGS sequence"/>
</dbReference>
<dbReference type="OrthoDB" id="428346at2759"/>
<keyword evidence="1" id="KW-1133">Transmembrane helix</keyword>
<keyword evidence="1" id="KW-0812">Transmembrane</keyword>
<dbReference type="WBParaSite" id="DME_0000710501-mRNA-1">
    <property type="protein sequence ID" value="DME_0000710501-mRNA-1"/>
    <property type="gene ID" value="DME_0000710501"/>
</dbReference>
<evidence type="ECO:0000313" key="2">
    <source>
        <dbReference type="EMBL" id="VDN59862.1"/>
    </source>
</evidence>
<keyword evidence="4" id="KW-1185">Reference proteome</keyword>
<evidence type="ECO:0000313" key="4">
    <source>
        <dbReference type="Proteomes" id="UP000274756"/>
    </source>
</evidence>
<evidence type="ECO:0000313" key="5">
    <source>
        <dbReference type="WBParaSite" id="DME_0000710501-mRNA-1"/>
    </source>
</evidence>
<evidence type="ECO:0000256" key="1">
    <source>
        <dbReference type="SAM" id="Phobius"/>
    </source>
</evidence>
<protein>
    <submittedName>
        <fullName evidence="5">DUF268 domain-containing protein</fullName>
    </submittedName>
</protein>
<organism evidence="3 5">
    <name type="scientific">Dracunculus medinensis</name>
    <name type="common">Guinea worm</name>
    <dbReference type="NCBI Taxonomy" id="318479"/>
    <lineage>
        <taxon>Eukaryota</taxon>
        <taxon>Metazoa</taxon>
        <taxon>Ecdysozoa</taxon>
        <taxon>Nematoda</taxon>
        <taxon>Chromadorea</taxon>
        <taxon>Rhabditida</taxon>
        <taxon>Spirurina</taxon>
        <taxon>Dracunculoidea</taxon>
        <taxon>Dracunculidae</taxon>
        <taxon>Dracunculus</taxon>
    </lineage>
</organism>
<keyword evidence="1" id="KW-0472">Membrane</keyword>
<dbReference type="Pfam" id="PF03269">
    <property type="entry name" value="DUF268"/>
    <property type="match status" value="1"/>
</dbReference>